<organism evidence="6 7">
    <name type="scientific">Smittium culicis</name>
    <dbReference type="NCBI Taxonomy" id="133412"/>
    <lineage>
        <taxon>Eukaryota</taxon>
        <taxon>Fungi</taxon>
        <taxon>Fungi incertae sedis</taxon>
        <taxon>Zoopagomycota</taxon>
        <taxon>Kickxellomycotina</taxon>
        <taxon>Harpellomycetes</taxon>
        <taxon>Harpellales</taxon>
        <taxon>Legeriomycetaceae</taxon>
        <taxon>Smittium</taxon>
    </lineage>
</organism>
<accession>A0A1R1XRA9</accession>
<dbReference type="Proteomes" id="UP000187283">
    <property type="component" value="Unassembled WGS sequence"/>
</dbReference>
<comment type="caution">
    <text evidence="6">The sequence shown here is derived from an EMBL/GenBank/DDBJ whole genome shotgun (WGS) entry which is preliminary data.</text>
</comment>
<sequence>MAPVHSSKGKKKWSKGKTKDKVNNSITFDNNTLEKVKKEIPAYKLITTSVLVDRLRINGSLARKALKELHESGAIKLVSSHGSQTIYIAGNSVIDRVQRPGTAYAGKLGVFRDRP</sequence>
<dbReference type="InterPro" id="IPR004977">
    <property type="entry name" value="Ribosomal_eS25"/>
</dbReference>
<evidence type="ECO:0000256" key="3">
    <source>
        <dbReference type="ARBA" id="ARBA00023274"/>
    </source>
</evidence>
<feature type="compositionally biased region" description="Basic residues" evidence="5">
    <location>
        <begin position="7"/>
        <end position="16"/>
    </location>
</feature>
<dbReference type="GO" id="GO:1990904">
    <property type="term" value="C:ribonucleoprotein complex"/>
    <property type="evidence" value="ECO:0007669"/>
    <property type="project" value="UniProtKB-KW"/>
</dbReference>
<dbReference type="STRING" id="133412.A0A1R1XRA9"/>
<name>A0A1R1XRA9_9FUNG</name>
<dbReference type="Gene3D" id="3.30.63.20">
    <property type="match status" value="1"/>
</dbReference>
<dbReference type="Pfam" id="PF03297">
    <property type="entry name" value="Ribosomal_S25"/>
    <property type="match status" value="1"/>
</dbReference>
<evidence type="ECO:0000256" key="4">
    <source>
        <dbReference type="RuleBase" id="RU366057"/>
    </source>
</evidence>
<protein>
    <recommendedName>
        <fullName evidence="4">40S ribosomal protein S25</fullName>
    </recommendedName>
</protein>
<evidence type="ECO:0000256" key="1">
    <source>
        <dbReference type="ARBA" id="ARBA00009106"/>
    </source>
</evidence>
<proteinExistence type="inferred from homology"/>
<evidence type="ECO:0000256" key="2">
    <source>
        <dbReference type="ARBA" id="ARBA00022980"/>
    </source>
</evidence>
<dbReference type="OrthoDB" id="10263513at2759"/>
<dbReference type="PANTHER" id="PTHR12850">
    <property type="entry name" value="40S RIBOSOMAL PROTEIN S25"/>
    <property type="match status" value="1"/>
</dbReference>
<dbReference type="GO" id="GO:0005840">
    <property type="term" value="C:ribosome"/>
    <property type="evidence" value="ECO:0007669"/>
    <property type="project" value="UniProtKB-KW"/>
</dbReference>
<keyword evidence="3 4" id="KW-0687">Ribonucleoprotein</keyword>
<keyword evidence="7" id="KW-1185">Reference proteome</keyword>
<dbReference type="EMBL" id="LSSN01002122">
    <property type="protein sequence ID" value="OMJ17161.1"/>
    <property type="molecule type" value="Genomic_DNA"/>
</dbReference>
<dbReference type="AlphaFoldDB" id="A0A1R1XRA9"/>
<reference evidence="6 7" key="1">
    <citation type="submission" date="2017-01" db="EMBL/GenBank/DDBJ databases">
        <authorList>
            <person name="Mah S.A."/>
            <person name="Swanson W.J."/>
            <person name="Moy G.W."/>
            <person name="Vacquier V.D."/>
        </authorList>
    </citation>
    <scope>NUCLEOTIDE SEQUENCE [LARGE SCALE GENOMIC DNA]</scope>
    <source>
        <strain evidence="6 7">GSMNP</strain>
    </source>
</reference>
<dbReference type="FunFam" id="3.30.63.20:FF:000001">
    <property type="entry name" value="40S ribosomal protein S25"/>
    <property type="match status" value="1"/>
</dbReference>
<evidence type="ECO:0000256" key="5">
    <source>
        <dbReference type="SAM" id="MobiDB-lite"/>
    </source>
</evidence>
<evidence type="ECO:0000313" key="6">
    <source>
        <dbReference type="EMBL" id="OMJ17161.1"/>
    </source>
</evidence>
<keyword evidence="2 4" id="KW-0689">Ribosomal protein</keyword>
<gene>
    <name evidence="6" type="ORF">AYI70_g6153</name>
</gene>
<feature type="region of interest" description="Disordered" evidence="5">
    <location>
        <begin position="1"/>
        <end position="24"/>
    </location>
</feature>
<evidence type="ECO:0000313" key="7">
    <source>
        <dbReference type="Proteomes" id="UP000187283"/>
    </source>
</evidence>
<comment type="similarity">
    <text evidence="1 4">Belongs to the eukaryotic ribosomal protein eS25 family.</text>
</comment>